<dbReference type="InterPro" id="IPR008490">
    <property type="entry name" value="Transposase_InsH_N"/>
</dbReference>
<organism evidence="8 9">
    <name type="scientific">Citreimonas salinaria</name>
    <dbReference type="NCBI Taxonomy" id="321339"/>
    <lineage>
        <taxon>Bacteria</taxon>
        <taxon>Pseudomonadati</taxon>
        <taxon>Pseudomonadota</taxon>
        <taxon>Alphaproteobacteria</taxon>
        <taxon>Rhodobacterales</taxon>
        <taxon>Roseobacteraceae</taxon>
        <taxon>Citreimonas</taxon>
    </lineage>
</organism>
<comment type="function">
    <text evidence="1">Involved in the transposition of the insertion sequence IS5.</text>
</comment>
<dbReference type="EMBL" id="FNPF01000015">
    <property type="protein sequence ID" value="SDY70685.1"/>
    <property type="molecule type" value="Genomic_DNA"/>
</dbReference>
<evidence type="ECO:0000256" key="2">
    <source>
        <dbReference type="ARBA" id="ARBA00010075"/>
    </source>
</evidence>
<dbReference type="GO" id="GO:0006313">
    <property type="term" value="P:DNA transposition"/>
    <property type="evidence" value="ECO:0007669"/>
    <property type="project" value="InterPro"/>
</dbReference>
<evidence type="ECO:0000259" key="7">
    <source>
        <dbReference type="Pfam" id="PF05598"/>
    </source>
</evidence>
<accession>A0A1H3M3T7</accession>
<dbReference type="GO" id="GO:0004803">
    <property type="term" value="F:transposase activity"/>
    <property type="evidence" value="ECO:0007669"/>
    <property type="project" value="InterPro"/>
</dbReference>
<dbReference type="InterPro" id="IPR002559">
    <property type="entry name" value="Transposase_11"/>
</dbReference>
<dbReference type="AlphaFoldDB" id="A0A1H3M3T7"/>
<evidence type="ECO:0000256" key="4">
    <source>
        <dbReference type="ARBA" id="ARBA00023125"/>
    </source>
</evidence>
<feature type="domain" description="Transposase InsH N-terminal" evidence="7">
    <location>
        <begin position="16"/>
        <end position="113"/>
    </location>
</feature>
<dbReference type="OrthoDB" id="9774608at2"/>
<dbReference type="STRING" id="321339.SAMN05444340_11566"/>
<dbReference type="PANTHER" id="PTHR35604">
    <property type="entry name" value="TRANSPOSASE INSH FOR INSERTION SEQUENCE ELEMENT IS5A-RELATED"/>
    <property type="match status" value="1"/>
</dbReference>
<keyword evidence="4" id="KW-0238">DNA-binding</keyword>
<evidence type="ECO:0000256" key="3">
    <source>
        <dbReference type="ARBA" id="ARBA00022578"/>
    </source>
</evidence>
<evidence type="ECO:0000256" key="1">
    <source>
        <dbReference type="ARBA" id="ARBA00003544"/>
    </source>
</evidence>
<feature type="domain" description="Transposase IS4-like" evidence="6">
    <location>
        <begin position="140"/>
        <end position="306"/>
    </location>
</feature>
<sequence>MPKQPVFPGLRYAMKKKQTRREKFLAEMEEVVPWTRLLALIEPHYPKRGARGGRPPMPLETMLRVYFLQQWYALSDPMAEEMLYDSEAMRRFAGIELGDDRIPDETTILNFRHLLEKHALTERLFVEVNKHLADQGITLRSGTLVDATIIDAPSSTKNEAKARDPEMSSTKKGNDWFFGMKAHVGVDADSGIVHSLETTTAKVHDSQVWDELLHGRETSVWADKGYVSAAREAAFSGHDKFWGVMRKAPKGGALDPIDADINRIIAMVRARVEHPFRVLKRQFGYLKTRYRGLAKNRAQLFTLFALGNLFLVRRKLMA</sequence>
<keyword evidence="3" id="KW-0815">Transposition</keyword>
<name>A0A1H3M3T7_9RHOB</name>
<comment type="similarity">
    <text evidence="2">Belongs to the transposase 11 family.</text>
</comment>
<dbReference type="Proteomes" id="UP000199286">
    <property type="component" value="Unassembled WGS sequence"/>
</dbReference>
<dbReference type="GO" id="GO:0003677">
    <property type="term" value="F:DNA binding"/>
    <property type="evidence" value="ECO:0007669"/>
    <property type="project" value="UniProtKB-KW"/>
</dbReference>
<keyword evidence="5" id="KW-0233">DNA recombination</keyword>
<dbReference type="NCBIfam" id="NF033581">
    <property type="entry name" value="transpos_IS5_4"/>
    <property type="match status" value="1"/>
</dbReference>
<evidence type="ECO:0000313" key="8">
    <source>
        <dbReference type="EMBL" id="SDY70685.1"/>
    </source>
</evidence>
<evidence type="ECO:0000259" key="6">
    <source>
        <dbReference type="Pfam" id="PF01609"/>
    </source>
</evidence>
<dbReference type="InterPro" id="IPR047959">
    <property type="entry name" value="Transpos_IS5"/>
</dbReference>
<dbReference type="RefSeq" id="WP_089884745.1">
    <property type="nucleotide sequence ID" value="NZ_FNPF01000015.1"/>
</dbReference>
<protein>
    <submittedName>
        <fullName evidence="8">Transposase and inactivated derivatives, IS5 family</fullName>
    </submittedName>
</protein>
<dbReference type="Pfam" id="PF05598">
    <property type="entry name" value="DUF772"/>
    <property type="match status" value="1"/>
</dbReference>
<proteinExistence type="inferred from homology"/>
<keyword evidence="9" id="KW-1185">Reference proteome</keyword>
<reference evidence="8 9" key="1">
    <citation type="submission" date="2016-10" db="EMBL/GenBank/DDBJ databases">
        <authorList>
            <person name="de Groot N.N."/>
        </authorList>
    </citation>
    <scope>NUCLEOTIDE SEQUENCE [LARGE SCALE GENOMIC DNA]</scope>
    <source>
        <strain evidence="8 9">DSM 26880</strain>
    </source>
</reference>
<evidence type="ECO:0000256" key="5">
    <source>
        <dbReference type="ARBA" id="ARBA00023172"/>
    </source>
</evidence>
<dbReference type="PANTHER" id="PTHR35604:SF2">
    <property type="entry name" value="TRANSPOSASE INSH FOR INSERTION SEQUENCE ELEMENT IS5A-RELATED"/>
    <property type="match status" value="1"/>
</dbReference>
<gene>
    <name evidence="8" type="ORF">SAMN05444340_11566</name>
</gene>
<dbReference type="Pfam" id="PF01609">
    <property type="entry name" value="DDE_Tnp_1"/>
    <property type="match status" value="1"/>
</dbReference>
<evidence type="ECO:0000313" key="9">
    <source>
        <dbReference type="Proteomes" id="UP000199286"/>
    </source>
</evidence>